<dbReference type="EMBL" id="SPQT01000005">
    <property type="protein sequence ID" value="TFV48245.1"/>
    <property type="molecule type" value="Genomic_DNA"/>
</dbReference>
<gene>
    <name evidence="1" type="ORF">E4K65_12520</name>
</gene>
<evidence type="ECO:0000313" key="2">
    <source>
        <dbReference type="Proteomes" id="UP000297966"/>
    </source>
</evidence>
<dbReference type="Proteomes" id="UP000297966">
    <property type="component" value="Unassembled WGS sequence"/>
</dbReference>
<proteinExistence type="predicted"/>
<keyword evidence="2" id="KW-1185">Reference proteome</keyword>
<dbReference type="OrthoDB" id="9803810at2"/>
<dbReference type="RefSeq" id="WP_135174417.1">
    <property type="nucleotide sequence ID" value="NZ_SPQT01000005.1"/>
</dbReference>
<dbReference type="Pfam" id="PF10038">
    <property type="entry name" value="DUF2274"/>
    <property type="match status" value="1"/>
</dbReference>
<sequence length="85" mass="9297">MTKLKLGPLEDDKPVKLTIELPAAVFRNLKSYAEILTRSGRAATPTEPAKLIAPMIERFMATDRAFAKARRNAAQRSPGSAERSG</sequence>
<evidence type="ECO:0000313" key="1">
    <source>
        <dbReference type="EMBL" id="TFV48245.1"/>
    </source>
</evidence>
<protein>
    <submittedName>
        <fullName evidence="1">DUF2274 domain-containing protein</fullName>
    </submittedName>
</protein>
<name>A0A4Y9LZI0_9BRAD</name>
<dbReference type="AlphaFoldDB" id="A0A4Y9LZI0"/>
<dbReference type="InterPro" id="IPR018733">
    <property type="entry name" value="DUF2274"/>
</dbReference>
<accession>A0A4Y9LZI0</accession>
<organism evidence="1 2">
    <name type="scientific">Bradyrhizobium niftali</name>
    <dbReference type="NCBI Taxonomy" id="2560055"/>
    <lineage>
        <taxon>Bacteria</taxon>
        <taxon>Pseudomonadati</taxon>
        <taxon>Pseudomonadota</taxon>
        <taxon>Alphaproteobacteria</taxon>
        <taxon>Hyphomicrobiales</taxon>
        <taxon>Nitrobacteraceae</taxon>
        <taxon>Bradyrhizobium</taxon>
    </lineage>
</organism>
<comment type="caution">
    <text evidence="1">The sequence shown here is derived from an EMBL/GenBank/DDBJ whole genome shotgun (WGS) entry which is preliminary data.</text>
</comment>
<reference evidence="1 2" key="1">
    <citation type="submission" date="2019-03" db="EMBL/GenBank/DDBJ databases">
        <title>Bradyrhizobium diversity isolated from nodules of Chamaecrista fasciculata.</title>
        <authorList>
            <person name="Klepa M.S."/>
            <person name="Urquiaga M.O."/>
            <person name="Hungria M."/>
            <person name="Delamuta J.R."/>
        </authorList>
    </citation>
    <scope>NUCLEOTIDE SEQUENCE [LARGE SCALE GENOMIC DNA]</scope>
    <source>
        <strain evidence="1 2">CNPSo 3448</strain>
    </source>
</reference>